<protein>
    <submittedName>
        <fullName evidence="2">Uncharacterized protein</fullName>
    </submittedName>
</protein>
<feature type="region of interest" description="Disordered" evidence="1">
    <location>
        <begin position="40"/>
        <end position="67"/>
    </location>
</feature>
<dbReference type="AlphaFoldDB" id="V9G1I0"/>
<evidence type="ECO:0000313" key="2">
    <source>
        <dbReference type="EMBL" id="ETI57615.1"/>
    </source>
</evidence>
<evidence type="ECO:0000313" key="3">
    <source>
        <dbReference type="Proteomes" id="UP000018721"/>
    </source>
</evidence>
<dbReference type="Proteomes" id="UP000018721">
    <property type="component" value="Unassembled WGS sequence"/>
</dbReference>
<name>V9G1I0_PHYNI</name>
<proteinExistence type="predicted"/>
<feature type="compositionally biased region" description="Basic residues" evidence="1">
    <location>
        <begin position="56"/>
        <end position="67"/>
    </location>
</feature>
<reference evidence="2 3" key="1">
    <citation type="submission" date="2013-11" db="EMBL/GenBank/DDBJ databases">
        <title>The Genome Sequence of Phytophthora parasitica P1569.</title>
        <authorList>
            <consortium name="The Broad Institute Genomics Platform"/>
            <person name="Russ C."/>
            <person name="Tyler B."/>
            <person name="Panabieres F."/>
            <person name="Shan W."/>
            <person name="Tripathy S."/>
            <person name="Grunwald N."/>
            <person name="Machado M."/>
            <person name="Johnson C.S."/>
            <person name="Arredondo F."/>
            <person name="Hong C."/>
            <person name="Coffey M."/>
            <person name="Young S.K."/>
            <person name="Zeng Q."/>
            <person name="Gargeya S."/>
            <person name="Fitzgerald M."/>
            <person name="Abouelleil A."/>
            <person name="Alvarado L."/>
            <person name="Chapman S.B."/>
            <person name="Gainer-Dewar J."/>
            <person name="Goldberg J."/>
            <person name="Griggs A."/>
            <person name="Gujja S."/>
            <person name="Hansen M."/>
            <person name="Howarth C."/>
            <person name="Imamovic A."/>
            <person name="Ireland A."/>
            <person name="Larimer J."/>
            <person name="McCowan C."/>
            <person name="Murphy C."/>
            <person name="Pearson M."/>
            <person name="Poon T.W."/>
            <person name="Priest M."/>
            <person name="Roberts A."/>
            <person name="Saif S."/>
            <person name="Shea T."/>
            <person name="Sykes S."/>
            <person name="Wortman J."/>
            <person name="Nusbaum C."/>
            <person name="Birren B."/>
        </authorList>
    </citation>
    <scope>NUCLEOTIDE SEQUENCE [LARGE SCALE GENOMIC DNA]</scope>
    <source>
        <strain evidence="2 3">P1569</strain>
    </source>
</reference>
<gene>
    <name evidence="2" type="ORF">F443_00132</name>
</gene>
<evidence type="ECO:0000256" key="1">
    <source>
        <dbReference type="SAM" id="MobiDB-lite"/>
    </source>
</evidence>
<keyword evidence="3" id="KW-1185">Reference proteome</keyword>
<dbReference type="HOGENOM" id="CLU_2818027_0_0_1"/>
<sequence>MALACSVEASHRRTGSCAATSNAYVRLIGACQPVAARVGSNGGAAAPLARSNVQQRRLRGPSRHSHT</sequence>
<accession>V9G1I0</accession>
<organism evidence="2 3">
    <name type="scientific">Phytophthora nicotianae P1569</name>
    <dbReference type="NCBI Taxonomy" id="1317065"/>
    <lineage>
        <taxon>Eukaryota</taxon>
        <taxon>Sar</taxon>
        <taxon>Stramenopiles</taxon>
        <taxon>Oomycota</taxon>
        <taxon>Peronosporomycetes</taxon>
        <taxon>Peronosporales</taxon>
        <taxon>Peronosporaceae</taxon>
        <taxon>Phytophthora</taxon>
    </lineage>
</organism>
<dbReference type="EMBL" id="ANIZ01000021">
    <property type="protein sequence ID" value="ETI57615.1"/>
    <property type="molecule type" value="Genomic_DNA"/>
</dbReference>
<comment type="caution">
    <text evidence="2">The sequence shown here is derived from an EMBL/GenBank/DDBJ whole genome shotgun (WGS) entry which is preliminary data.</text>
</comment>